<accession>A0A8J8NYS5</accession>
<comment type="caution">
    <text evidence="2">The sequence shown here is derived from an EMBL/GenBank/DDBJ whole genome shotgun (WGS) entry which is preliminary data.</text>
</comment>
<feature type="compositionally biased region" description="Polar residues" evidence="1">
    <location>
        <begin position="142"/>
        <end position="168"/>
    </location>
</feature>
<feature type="region of interest" description="Disordered" evidence="1">
    <location>
        <begin position="1"/>
        <end position="21"/>
    </location>
</feature>
<organism evidence="2 3">
    <name type="scientific">Halteria grandinella</name>
    <dbReference type="NCBI Taxonomy" id="5974"/>
    <lineage>
        <taxon>Eukaryota</taxon>
        <taxon>Sar</taxon>
        <taxon>Alveolata</taxon>
        <taxon>Ciliophora</taxon>
        <taxon>Intramacronucleata</taxon>
        <taxon>Spirotrichea</taxon>
        <taxon>Stichotrichia</taxon>
        <taxon>Sporadotrichida</taxon>
        <taxon>Halteriidae</taxon>
        <taxon>Halteria</taxon>
    </lineage>
</organism>
<gene>
    <name evidence="2" type="ORF">FGO68_gene9461</name>
</gene>
<evidence type="ECO:0000313" key="3">
    <source>
        <dbReference type="Proteomes" id="UP000785679"/>
    </source>
</evidence>
<dbReference type="AlphaFoldDB" id="A0A8J8NYS5"/>
<sequence length="580" mass="66911">MNFNSSFPQHSNGGSSTLSSTPLGSNSLIQQAALSGVSLLLKAANFVQEKDRLQLSPPPTEQLISINKKCEKHIIPSELYEEEKEGAGSWMDTSEEEKEELLLRNMDSKIKTGGDISDTFIGLQYEEMFWLHSKPNKRQALDESQQSNNQETETPIQVHNHSPPTTTLKGRKGKNTKRDSEVNSLKDGSCEIMKSLFRQFRNLVAGYDEAQLTIFRNYFQLTGFNFPKAKSLFATFFLTISFTVCIQKDTHISVLKAVISKAQKILKNMKKKESKNVFRKFRSSEEKVNWMRDKGQCLQEMVSDFKCRAPKCSMSEKKEYNTAIGHLSALISSSKNQKEQGMLPCETSNQEFNKKHYLVANIPEIKRSWSNQVAKIANLFHSSQARMRVQSQNEVSKLSYAIPQVEEIDLVVDQRYDPETPLPPQFTQRPEVKTDHIAHFTQTDMPEMTNLKYSFSSDIKDYISPFSEESDSTINILQLINYQYSKTYRHFFLSDPFFAIAYLSVHKRFKAYWMNDFRKETEECERIINELECHAVRTLKEFRRGHYTSTQMCELAEDFTLELTKQGTIVNKQEQVEIEE</sequence>
<name>A0A8J8NYS5_HALGN</name>
<evidence type="ECO:0000313" key="2">
    <source>
        <dbReference type="EMBL" id="TNV82800.1"/>
    </source>
</evidence>
<keyword evidence="3" id="KW-1185">Reference proteome</keyword>
<reference evidence="2" key="1">
    <citation type="submission" date="2019-06" db="EMBL/GenBank/DDBJ databases">
        <authorList>
            <person name="Zheng W."/>
        </authorList>
    </citation>
    <scope>NUCLEOTIDE SEQUENCE</scope>
    <source>
        <strain evidence="2">QDHG01</strain>
    </source>
</reference>
<feature type="compositionally biased region" description="Low complexity" evidence="1">
    <location>
        <begin position="11"/>
        <end position="21"/>
    </location>
</feature>
<protein>
    <submittedName>
        <fullName evidence="2">Uncharacterized protein</fullName>
    </submittedName>
</protein>
<dbReference type="Proteomes" id="UP000785679">
    <property type="component" value="Unassembled WGS sequence"/>
</dbReference>
<feature type="compositionally biased region" description="Polar residues" evidence="1">
    <location>
        <begin position="1"/>
        <end position="10"/>
    </location>
</feature>
<evidence type="ECO:0000256" key="1">
    <source>
        <dbReference type="SAM" id="MobiDB-lite"/>
    </source>
</evidence>
<dbReference type="EMBL" id="RRYP01004524">
    <property type="protein sequence ID" value="TNV82800.1"/>
    <property type="molecule type" value="Genomic_DNA"/>
</dbReference>
<proteinExistence type="predicted"/>
<feature type="region of interest" description="Disordered" evidence="1">
    <location>
        <begin position="137"/>
        <end position="183"/>
    </location>
</feature>